<protein>
    <submittedName>
        <fullName evidence="1">Uncharacterized protein</fullName>
    </submittedName>
</protein>
<dbReference type="Proteomes" id="UP000324760">
    <property type="component" value="Chromosome"/>
</dbReference>
<dbReference type="OrthoDB" id="5518417at2"/>
<evidence type="ECO:0000313" key="1">
    <source>
        <dbReference type="EMBL" id="QEQ95301.1"/>
    </source>
</evidence>
<evidence type="ECO:0000313" key="2">
    <source>
        <dbReference type="Proteomes" id="UP000324760"/>
    </source>
</evidence>
<accession>A0A5P1R7I8</accession>
<organism evidence="1 2">
    <name type="scientific">Neptunomonas concharum</name>
    <dbReference type="NCBI Taxonomy" id="1031538"/>
    <lineage>
        <taxon>Bacteria</taxon>
        <taxon>Pseudomonadati</taxon>
        <taxon>Pseudomonadota</taxon>
        <taxon>Gammaproteobacteria</taxon>
        <taxon>Oceanospirillales</taxon>
        <taxon>Oceanospirillaceae</taxon>
        <taxon>Neptunomonas</taxon>
    </lineage>
</organism>
<reference evidence="1 2" key="1">
    <citation type="journal article" date="2019" name="Biochem. Eng. J.">
        <title>Metabolic engineering of the marine bacteria Neptunomonas concharum for the production of acetoin and meso-2,3-butanediol from acetate.</title>
        <authorList>
            <person name="Li W."/>
            <person name="Pu N."/>
            <person name="Liu C.-X."/>
            <person name="Yuan Q.-P."/>
            <person name="Li Z.-J."/>
        </authorList>
    </citation>
    <scope>NUCLEOTIDE SEQUENCE [LARGE SCALE GENOMIC DNA]</scope>
    <source>
        <strain evidence="1 2">JCM17730</strain>
    </source>
</reference>
<dbReference type="RefSeq" id="WP_138986004.1">
    <property type="nucleotide sequence ID" value="NZ_CP043869.1"/>
</dbReference>
<gene>
    <name evidence="1" type="ORF">F0U83_00505</name>
</gene>
<dbReference type="AlphaFoldDB" id="A0A5P1R7I8"/>
<dbReference type="EMBL" id="CP043869">
    <property type="protein sequence ID" value="QEQ95301.1"/>
    <property type="molecule type" value="Genomic_DNA"/>
</dbReference>
<keyword evidence="2" id="KW-1185">Reference proteome</keyword>
<dbReference type="KEGG" id="ncu:F0U83_00505"/>
<proteinExistence type="predicted"/>
<name>A0A5P1R7I8_9GAMM</name>
<sequence length="192" mass="21692">MSQKGVREFLLCGECEQKLSKYERYASLVLNGGLELTVRREGRLIHLEGIDYNIFKLFALSILWRASVSSLDVFDQVTLGPHEETLRKMVFNGESGKEYEYPFILSPIIHEGEVQEALIVQPTRTKLAGHQAYRFVFGGLAWVFLISSHRAPDVVTSASISSSGKLTMLPWELADMKFIVHMAQELSQQGKL</sequence>